<accession>A0A3S0INK7</accession>
<dbReference type="RefSeq" id="WP_126405750.1">
    <property type="nucleotide sequence ID" value="NZ_RXNT01000001.1"/>
</dbReference>
<evidence type="ECO:0000259" key="2">
    <source>
        <dbReference type="SMART" id="SM00867"/>
    </source>
</evidence>
<dbReference type="PANTHER" id="PTHR34406:SF1">
    <property type="entry name" value="PROTEIN YCEI"/>
    <property type="match status" value="1"/>
</dbReference>
<dbReference type="AlphaFoldDB" id="A0A3S0INK7"/>
<dbReference type="OrthoDB" id="9811006at2"/>
<keyword evidence="4" id="KW-1185">Reference proteome</keyword>
<protein>
    <submittedName>
        <fullName evidence="3">Polyisoprenoid-binding protein</fullName>
    </submittedName>
</protein>
<dbReference type="Proteomes" id="UP000271374">
    <property type="component" value="Unassembled WGS sequence"/>
</dbReference>
<dbReference type="Pfam" id="PF04264">
    <property type="entry name" value="YceI"/>
    <property type="match status" value="1"/>
</dbReference>
<comment type="caution">
    <text evidence="3">The sequence shown here is derived from an EMBL/GenBank/DDBJ whole genome shotgun (WGS) entry which is preliminary data.</text>
</comment>
<dbReference type="SUPFAM" id="SSF101874">
    <property type="entry name" value="YceI-like"/>
    <property type="match status" value="1"/>
</dbReference>
<comment type="similarity">
    <text evidence="1">Belongs to the UPF0312 family.</text>
</comment>
<evidence type="ECO:0000313" key="4">
    <source>
        <dbReference type="Proteomes" id="UP000271374"/>
    </source>
</evidence>
<evidence type="ECO:0000256" key="1">
    <source>
        <dbReference type="ARBA" id="ARBA00008812"/>
    </source>
</evidence>
<feature type="domain" description="Lipid/polyisoprenoid-binding YceI-like" evidence="2">
    <location>
        <begin position="5"/>
        <end position="174"/>
    </location>
</feature>
<dbReference type="EMBL" id="RXNT01000001">
    <property type="protein sequence ID" value="RTR36422.1"/>
    <property type="molecule type" value="Genomic_DNA"/>
</dbReference>
<dbReference type="PANTHER" id="PTHR34406">
    <property type="entry name" value="PROTEIN YCEI"/>
    <property type="match status" value="1"/>
</dbReference>
<name>A0A3S0INK7_9BACI</name>
<sequence length="177" mass="19148">MTKGKWALDAAHSSVDFSVKHMMFANVKGSFNEFDASIEADPTDLTSATIEFTINTGSVDTRNADRDAHLRGEDFFDVENYPAMTFKSTSITKTDEGEYDVTGDLTIKDVTKPQTFTVTYGGTGKDPWGNEKVGFGVEGAINRSEFGLTWNAALETGGVLVGDKVKISLDVQAAKAE</sequence>
<proteinExistence type="inferred from homology"/>
<dbReference type="InterPro" id="IPR007372">
    <property type="entry name" value="Lipid/polyisoprenoid-bd_YceI"/>
</dbReference>
<dbReference type="SMART" id="SM00867">
    <property type="entry name" value="YceI"/>
    <property type="match status" value="1"/>
</dbReference>
<reference evidence="3 4" key="1">
    <citation type="submission" date="2018-12" db="EMBL/GenBank/DDBJ databases">
        <title>Bacillus yapensis draft genome sequence.</title>
        <authorList>
            <person name="Yu L."/>
            <person name="Xu X."/>
            <person name="Tang X."/>
        </authorList>
    </citation>
    <scope>NUCLEOTIDE SEQUENCE [LARGE SCALE GENOMIC DNA]</scope>
    <source>
        <strain evidence="3 4">XXST-01</strain>
    </source>
</reference>
<dbReference type="Gene3D" id="2.40.128.110">
    <property type="entry name" value="Lipid/polyisoprenoid-binding, YceI-like"/>
    <property type="match status" value="1"/>
</dbReference>
<evidence type="ECO:0000313" key="3">
    <source>
        <dbReference type="EMBL" id="RTR36422.1"/>
    </source>
</evidence>
<organism evidence="3 4">
    <name type="scientific">Bacillus yapensis</name>
    <dbReference type="NCBI Taxonomy" id="2492960"/>
    <lineage>
        <taxon>Bacteria</taxon>
        <taxon>Bacillati</taxon>
        <taxon>Bacillota</taxon>
        <taxon>Bacilli</taxon>
        <taxon>Bacillales</taxon>
        <taxon>Bacillaceae</taxon>
        <taxon>Bacillus</taxon>
    </lineage>
</organism>
<dbReference type="InterPro" id="IPR036761">
    <property type="entry name" value="TTHA0802/YceI-like_sf"/>
</dbReference>
<gene>
    <name evidence="3" type="ORF">EKG37_00200</name>
</gene>